<dbReference type="PANTHER" id="PTHR47053:SF1">
    <property type="entry name" value="MUREIN DD-ENDOPEPTIDASE MEPH-RELATED"/>
    <property type="match status" value="1"/>
</dbReference>
<keyword evidence="2" id="KW-0645">Protease</keyword>
<dbReference type="Pfam" id="PF00877">
    <property type="entry name" value="NLPC_P60"/>
    <property type="match status" value="1"/>
</dbReference>
<evidence type="ECO:0000313" key="7">
    <source>
        <dbReference type="EMBL" id="CBH99220.1"/>
    </source>
</evidence>
<proteinExistence type="inferred from homology"/>
<dbReference type="GO" id="GO:0008234">
    <property type="term" value="F:cysteine-type peptidase activity"/>
    <property type="evidence" value="ECO:0007669"/>
    <property type="project" value="UniProtKB-KW"/>
</dbReference>
<evidence type="ECO:0000256" key="5">
    <source>
        <dbReference type="SAM" id="MobiDB-lite"/>
    </source>
</evidence>
<dbReference type="InterPro" id="IPR000064">
    <property type="entry name" value="NLP_P60_dom"/>
</dbReference>
<accession>E6PWB3</accession>
<keyword evidence="4" id="KW-0788">Thiol protease</keyword>
<protein>
    <submittedName>
        <fullName evidence="7">Putative Cell wall-associated hydrolase</fullName>
    </submittedName>
</protein>
<comment type="caution">
    <text evidence="7">The sequence shown here is derived from an EMBL/GenBank/DDBJ whole genome shotgun (WGS) entry which is preliminary data.</text>
</comment>
<reference evidence="7" key="1">
    <citation type="submission" date="2009-10" db="EMBL/GenBank/DDBJ databases">
        <title>Diversity of trophic interactions inside an arsenic-rich microbial ecosystem.</title>
        <authorList>
            <person name="Bertin P.N."/>
            <person name="Heinrich-Salmeron A."/>
            <person name="Pelletier E."/>
            <person name="Goulhen-Chollet F."/>
            <person name="Arsene-Ploetze F."/>
            <person name="Gallien S."/>
            <person name="Calteau A."/>
            <person name="Vallenet D."/>
            <person name="Casiot C."/>
            <person name="Chane-Woon-Ming B."/>
            <person name="Giloteaux L."/>
            <person name="Barakat M."/>
            <person name="Bonnefoy V."/>
            <person name="Bruneel O."/>
            <person name="Chandler M."/>
            <person name="Cleiss J."/>
            <person name="Duran R."/>
            <person name="Elbaz-Poulichet F."/>
            <person name="Fonknechten N."/>
            <person name="Lauga B."/>
            <person name="Mornico D."/>
            <person name="Ortet P."/>
            <person name="Schaeffer C."/>
            <person name="Siguier P."/>
            <person name="Alexander Thil Smith A."/>
            <person name="Van Dorsselaer A."/>
            <person name="Weissenbach J."/>
            <person name="Medigue C."/>
            <person name="Le Paslier D."/>
        </authorList>
    </citation>
    <scope>NUCLEOTIDE SEQUENCE</scope>
</reference>
<dbReference type="InterPro" id="IPR051202">
    <property type="entry name" value="Peptidase_C40"/>
</dbReference>
<feature type="region of interest" description="Disordered" evidence="5">
    <location>
        <begin position="34"/>
        <end position="63"/>
    </location>
</feature>
<feature type="region of interest" description="Disordered" evidence="5">
    <location>
        <begin position="214"/>
        <end position="260"/>
    </location>
</feature>
<dbReference type="PROSITE" id="PS51257">
    <property type="entry name" value="PROKAR_LIPOPROTEIN"/>
    <property type="match status" value="1"/>
</dbReference>
<dbReference type="PROSITE" id="PS51935">
    <property type="entry name" value="NLPC_P60"/>
    <property type="match status" value="1"/>
</dbReference>
<feature type="domain" description="NlpC/P60" evidence="6">
    <location>
        <begin position="79"/>
        <end position="203"/>
    </location>
</feature>
<dbReference type="AlphaFoldDB" id="E6PWB3"/>
<evidence type="ECO:0000256" key="1">
    <source>
        <dbReference type="ARBA" id="ARBA00007074"/>
    </source>
</evidence>
<dbReference type="GO" id="GO:0006508">
    <property type="term" value="P:proteolysis"/>
    <property type="evidence" value="ECO:0007669"/>
    <property type="project" value="UniProtKB-KW"/>
</dbReference>
<sequence>MGNLRADTLKLALSLAMLAGAVTACAQNRPAGMADNGASNGVPTDSVQTASAQAPETHSSSRDSLQQWLAQNGLVQQVSARASDLAINALSFLGVRYKYGGDHAATGFDCSGFVRHVYQQTLGLVLPHNAAQQSREGEKIAESQLKPGDLVFFNTLRRAFSHVGIYIGNGEFVHAPKPGQDVQIGNLNNPYWSRRFDGARRFITRAADAVPEAQAAPAAVGSDGNDAAGDGPGKALQTALPQRADSGRANAAQAADSTNR</sequence>
<dbReference type="PANTHER" id="PTHR47053">
    <property type="entry name" value="MUREIN DD-ENDOPEPTIDASE MEPH-RELATED"/>
    <property type="match status" value="1"/>
</dbReference>
<evidence type="ECO:0000259" key="6">
    <source>
        <dbReference type="PROSITE" id="PS51935"/>
    </source>
</evidence>
<dbReference type="InterPro" id="IPR038765">
    <property type="entry name" value="Papain-like_cys_pep_sf"/>
</dbReference>
<name>E6PWB3_9ZZZZ</name>
<feature type="compositionally biased region" description="Polar residues" evidence="5">
    <location>
        <begin position="37"/>
        <end position="63"/>
    </location>
</feature>
<organism evidence="7">
    <name type="scientific">mine drainage metagenome</name>
    <dbReference type="NCBI Taxonomy" id="410659"/>
    <lineage>
        <taxon>unclassified sequences</taxon>
        <taxon>metagenomes</taxon>
        <taxon>ecological metagenomes</taxon>
    </lineage>
</organism>
<comment type="similarity">
    <text evidence="1">Belongs to the peptidase C40 family.</text>
</comment>
<keyword evidence="3 7" id="KW-0378">Hydrolase</keyword>
<evidence type="ECO:0000256" key="4">
    <source>
        <dbReference type="ARBA" id="ARBA00022807"/>
    </source>
</evidence>
<evidence type="ECO:0000256" key="3">
    <source>
        <dbReference type="ARBA" id="ARBA00022801"/>
    </source>
</evidence>
<gene>
    <name evidence="7" type="ORF">CARN2_0399</name>
</gene>
<dbReference type="SUPFAM" id="SSF54001">
    <property type="entry name" value="Cysteine proteinases"/>
    <property type="match status" value="1"/>
</dbReference>
<dbReference type="Gene3D" id="3.90.1720.10">
    <property type="entry name" value="endopeptidase domain like (from Nostoc punctiforme)"/>
    <property type="match status" value="1"/>
</dbReference>
<evidence type="ECO:0000256" key="2">
    <source>
        <dbReference type="ARBA" id="ARBA00022670"/>
    </source>
</evidence>
<dbReference type="EMBL" id="CABM01000069">
    <property type="protein sequence ID" value="CBH99220.1"/>
    <property type="molecule type" value="Genomic_DNA"/>
</dbReference>